<dbReference type="SMART" id="SM00422">
    <property type="entry name" value="HTH_MERR"/>
    <property type="match status" value="1"/>
</dbReference>
<gene>
    <name evidence="3" type="primary">bmrR</name>
    <name evidence="3" type="ORF">DSM112329_04297</name>
</gene>
<dbReference type="SUPFAM" id="SSF46955">
    <property type="entry name" value="Putative DNA-binding domain"/>
    <property type="match status" value="1"/>
</dbReference>
<proteinExistence type="predicted"/>
<feature type="domain" description="HTH merR-type" evidence="2">
    <location>
        <begin position="5"/>
        <end position="75"/>
    </location>
</feature>
<dbReference type="GO" id="GO:0003700">
    <property type="term" value="F:DNA-binding transcription factor activity"/>
    <property type="evidence" value="ECO:0007669"/>
    <property type="project" value="InterPro"/>
</dbReference>
<dbReference type="InterPro" id="IPR000551">
    <property type="entry name" value="MerR-type_HTH_dom"/>
</dbReference>
<dbReference type="PANTHER" id="PTHR30204">
    <property type="entry name" value="REDOX-CYCLING DRUG-SENSING TRANSCRIPTIONAL ACTIVATOR SOXR"/>
    <property type="match status" value="1"/>
</dbReference>
<dbReference type="PANTHER" id="PTHR30204:SF97">
    <property type="entry name" value="MERR FAMILY REGULATORY PROTEIN"/>
    <property type="match status" value="1"/>
</dbReference>
<reference evidence="3" key="1">
    <citation type="submission" date="2022-12" db="EMBL/GenBank/DDBJ databases">
        <title>Paraconexibacter alkalitolerans sp. nov. and Baekduia alba sp. nov., isolated from soil and emended description of the genera Paraconexibacter (Chun et al., 2020) and Baekduia (An et al., 2020).</title>
        <authorList>
            <person name="Vieira S."/>
            <person name="Huber K.J."/>
            <person name="Geppert A."/>
            <person name="Wolf J."/>
            <person name="Neumann-Schaal M."/>
            <person name="Muesken M."/>
            <person name="Overmann J."/>
        </authorList>
    </citation>
    <scope>NUCLEOTIDE SEQUENCE</scope>
    <source>
        <strain evidence="3">AEG42_29</strain>
    </source>
</reference>
<dbReference type="Gene3D" id="1.10.1660.10">
    <property type="match status" value="1"/>
</dbReference>
<dbReference type="SMART" id="SM00871">
    <property type="entry name" value="AraC_E_bind"/>
    <property type="match status" value="1"/>
</dbReference>
<dbReference type="InterPro" id="IPR047057">
    <property type="entry name" value="MerR_fam"/>
</dbReference>
<dbReference type="Pfam" id="PF06445">
    <property type="entry name" value="GyrI-like"/>
    <property type="match status" value="1"/>
</dbReference>
<protein>
    <submittedName>
        <fullName evidence="3">Multidrug-efflux transporter 1 regulator</fullName>
    </submittedName>
</protein>
<dbReference type="SUPFAM" id="SSF55136">
    <property type="entry name" value="Probable bacterial effector-binding domain"/>
    <property type="match status" value="1"/>
</dbReference>
<dbReference type="PROSITE" id="PS00552">
    <property type="entry name" value="HTH_MERR_1"/>
    <property type="match status" value="1"/>
</dbReference>
<name>A0AAU7B0K6_9ACTN</name>
<evidence type="ECO:0000256" key="1">
    <source>
        <dbReference type="ARBA" id="ARBA00023125"/>
    </source>
</evidence>
<dbReference type="Gene3D" id="3.20.80.10">
    <property type="entry name" value="Regulatory factor, effector binding domain"/>
    <property type="match status" value="1"/>
</dbReference>
<dbReference type="InterPro" id="IPR010499">
    <property type="entry name" value="AraC_E-bd"/>
</dbReference>
<dbReference type="RefSeq" id="WP_354698611.1">
    <property type="nucleotide sequence ID" value="NZ_CP114014.1"/>
</dbReference>
<evidence type="ECO:0000313" key="3">
    <source>
        <dbReference type="EMBL" id="XAY07415.1"/>
    </source>
</evidence>
<evidence type="ECO:0000259" key="2">
    <source>
        <dbReference type="PROSITE" id="PS50937"/>
    </source>
</evidence>
<keyword evidence="1" id="KW-0238">DNA-binding</keyword>
<organism evidence="3">
    <name type="scientific">Paraconexibacter sp. AEG42_29</name>
    <dbReference type="NCBI Taxonomy" id="2997339"/>
    <lineage>
        <taxon>Bacteria</taxon>
        <taxon>Bacillati</taxon>
        <taxon>Actinomycetota</taxon>
        <taxon>Thermoleophilia</taxon>
        <taxon>Solirubrobacterales</taxon>
        <taxon>Paraconexibacteraceae</taxon>
        <taxon>Paraconexibacter</taxon>
    </lineage>
</organism>
<dbReference type="InterPro" id="IPR009061">
    <property type="entry name" value="DNA-bd_dom_put_sf"/>
</dbReference>
<dbReference type="GO" id="GO:0003677">
    <property type="term" value="F:DNA binding"/>
    <property type="evidence" value="ECO:0007669"/>
    <property type="project" value="UniProtKB-KW"/>
</dbReference>
<dbReference type="PROSITE" id="PS50937">
    <property type="entry name" value="HTH_MERR_2"/>
    <property type="match status" value="1"/>
</dbReference>
<sequence>MAADLLSIGRFARLTRLSVRQLRRYDELQLLAPAVVDPDTGYRFYHRRQARTAATVALLRELDVPLATVRELLVAEPEAASALLQAERDRRAAELDRAARSVAMLSRLAAEPERDPEVTVVREAPGRLWALTREATPETVGAVTTALADALAAALPDPSPPFVALFPVDVPDSFDVVLGVPLAAGASPPPGTTAVDLPGGPCAAVVHDGPRDTLALSWWPLLAWVHERGLEPAGPVRETYLDPHTTRLTVPLKEER</sequence>
<dbReference type="InterPro" id="IPR029442">
    <property type="entry name" value="GyrI-like"/>
</dbReference>
<dbReference type="Pfam" id="PF13411">
    <property type="entry name" value="MerR_1"/>
    <property type="match status" value="1"/>
</dbReference>
<dbReference type="InterPro" id="IPR011256">
    <property type="entry name" value="Reg_factor_effector_dom_sf"/>
</dbReference>
<dbReference type="EMBL" id="CP114014">
    <property type="protein sequence ID" value="XAY07415.1"/>
    <property type="molecule type" value="Genomic_DNA"/>
</dbReference>
<accession>A0AAU7B0K6</accession>
<dbReference type="KEGG" id="parq:DSM112329_04297"/>
<dbReference type="AlphaFoldDB" id="A0AAU7B0K6"/>